<name>A0A229UQ71_9BACL</name>
<reference evidence="1 2" key="1">
    <citation type="submission" date="2017-07" db="EMBL/GenBank/DDBJ databases">
        <title>Genome sequencing and assembly of Paenibacillus rigui.</title>
        <authorList>
            <person name="Mayilraj S."/>
        </authorList>
    </citation>
    <scope>NUCLEOTIDE SEQUENCE [LARGE SCALE GENOMIC DNA]</scope>
    <source>
        <strain evidence="1 2">JCM 16352</strain>
    </source>
</reference>
<dbReference type="PANTHER" id="PTHR12526:SF630">
    <property type="entry name" value="GLYCOSYLTRANSFERASE"/>
    <property type="match status" value="1"/>
</dbReference>
<dbReference type="OrthoDB" id="9816564at2"/>
<gene>
    <name evidence="1" type="ORF">CF651_14720</name>
</gene>
<protein>
    <recommendedName>
        <fullName evidence="3">Glycosyl transferase family 1</fullName>
    </recommendedName>
</protein>
<organism evidence="1 2">
    <name type="scientific">Paenibacillus rigui</name>
    <dbReference type="NCBI Taxonomy" id="554312"/>
    <lineage>
        <taxon>Bacteria</taxon>
        <taxon>Bacillati</taxon>
        <taxon>Bacillota</taxon>
        <taxon>Bacilli</taxon>
        <taxon>Bacillales</taxon>
        <taxon>Paenibacillaceae</taxon>
        <taxon>Paenibacillus</taxon>
    </lineage>
</organism>
<dbReference type="Pfam" id="PF13692">
    <property type="entry name" value="Glyco_trans_1_4"/>
    <property type="match status" value="1"/>
</dbReference>
<dbReference type="PANTHER" id="PTHR12526">
    <property type="entry name" value="GLYCOSYLTRANSFERASE"/>
    <property type="match status" value="1"/>
</dbReference>
<keyword evidence="2" id="KW-1185">Reference proteome</keyword>
<proteinExistence type="predicted"/>
<dbReference type="RefSeq" id="WP_094015627.1">
    <property type="nucleotide sequence ID" value="NZ_NMQW01000020.1"/>
</dbReference>
<sequence>MCIVIYPPTINWNYMKQRPQQLMEQFGKHGHTVYYYDKHNTEGPVLEETAPHVFVIRHAAYFQHQLYPQVSAGHKKLLWSTWSRKIAFAAQVQADYIVYDCVDDFPEWEQEEQSLAGKADVIFCTADHLFTKMRQLVKDKPVVSVPNGCDWEHFAPVALSTYCRAQRLYDLPPTKGPKLGYIGAWAPWVDEEWIRYTAKHMPDAQIVIVGPLLREDTGPLGPNVHLLGYKDYEELPYILSYFDVCIIPFRLNRITVSTNPIKVYEFLAAGKPVVSTLLPELQKLLPHVKTTGTPEAFVASIREALTENAKDRLHAYKASRSSFARQFSWQARYEVIARTLNAHIKSFSPASPQAPEIQSLPVSIPYSTSFELQHCTMNSYYPELNLKNDPVLVGKLEAGQYQCMLKPPAEALPEDIGRMYLEFDGYSSSLPHAEVTLSIVKETWALNRLTFANQPPSQIVHTFRLDRQQINETVSLDITELIPAFGRKSEGNMSIHLSGSNGLVRLTNPKLTVITTSEIRKRKG</sequence>
<dbReference type="SUPFAM" id="SSF53756">
    <property type="entry name" value="UDP-Glycosyltransferase/glycogen phosphorylase"/>
    <property type="match status" value="1"/>
</dbReference>
<comment type="caution">
    <text evidence="1">The sequence shown here is derived from an EMBL/GenBank/DDBJ whole genome shotgun (WGS) entry which is preliminary data.</text>
</comment>
<evidence type="ECO:0000313" key="1">
    <source>
        <dbReference type="EMBL" id="OXM85636.1"/>
    </source>
</evidence>
<dbReference type="Gene3D" id="3.40.50.2000">
    <property type="entry name" value="Glycogen Phosphorylase B"/>
    <property type="match status" value="1"/>
</dbReference>
<dbReference type="AlphaFoldDB" id="A0A229UQ71"/>
<accession>A0A229UQ71</accession>
<evidence type="ECO:0008006" key="3">
    <source>
        <dbReference type="Google" id="ProtNLM"/>
    </source>
</evidence>
<dbReference type="EMBL" id="NMQW01000020">
    <property type="protein sequence ID" value="OXM85636.1"/>
    <property type="molecule type" value="Genomic_DNA"/>
</dbReference>
<evidence type="ECO:0000313" key="2">
    <source>
        <dbReference type="Proteomes" id="UP000215509"/>
    </source>
</evidence>
<dbReference type="Proteomes" id="UP000215509">
    <property type="component" value="Unassembled WGS sequence"/>
</dbReference>